<dbReference type="GeneID" id="84216701"/>
<reference evidence="1 2" key="1">
    <citation type="submission" date="2022-07" db="EMBL/GenBank/DDBJ databases">
        <title>Two temperate virus in Haloterrigena jeotgali A29.</title>
        <authorList>
            <person name="Deng X."/>
        </authorList>
    </citation>
    <scope>NUCLEOTIDE SEQUENCE [LARGE SCALE GENOMIC DNA]</scope>
    <source>
        <strain evidence="1 2">A29</strain>
        <plasmid evidence="1 2">unnamed1</plasmid>
    </source>
</reference>
<geneLocation type="plasmid" evidence="1 2">
    <name>unnamed1</name>
</geneLocation>
<dbReference type="AlphaFoldDB" id="A0AAF0PIX3"/>
<dbReference type="Pfam" id="PF04519">
    <property type="entry name" value="Bactofilin"/>
    <property type="match status" value="1"/>
</dbReference>
<dbReference type="SUPFAM" id="SSF51161">
    <property type="entry name" value="Trimeric LpxA-like enzymes"/>
    <property type="match status" value="1"/>
</dbReference>
<proteinExistence type="predicted"/>
<dbReference type="InterPro" id="IPR011004">
    <property type="entry name" value="Trimer_LpxA-like_sf"/>
</dbReference>
<gene>
    <name evidence="1" type="ORF">NP511_22145</name>
</gene>
<dbReference type="Gene3D" id="2.160.10.10">
    <property type="entry name" value="Hexapeptide repeat proteins"/>
    <property type="match status" value="1"/>
</dbReference>
<accession>A0AAF0PIX3</accession>
<organism evidence="1 2">
    <name type="scientific">Natrinema thermotolerans</name>
    <dbReference type="NCBI Taxonomy" id="121872"/>
    <lineage>
        <taxon>Archaea</taxon>
        <taxon>Methanobacteriati</taxon>
        <taxon>Methanobacteriota</taxon>
        <taxon>Stenosarchaea group</taxon>
        <taxon>Halobacteria</taxon>
        <taxon>Halobacteriales</taxon>
        <taxon>Natrialbaceae</taxon>
        <taxon>Natrinema</taxon>
    </lineage>
</organism>
<dbReference type="Proteomes" id="UP001224926">
    <property type="component" value="Plasmid unnamed1"/>
</dbReference>
<keyword evidence="1" id="KW-0614">Plasmid</keyword>
<keyword evidence="2" id="KW-1185">Reference proteome</keyword>
<evidence type="ECO:0000313" key="2">
    <source>
        <dbReference type="Proteomes" id="UP001224926"/>
    </source>
</evidence>
<name>A0AAF0PIX3_9EURY</name>
<evidence type="ECO:0000313" key="1">
    <source>
        <dbReference type="EMBL" id="WMT10299.1"/>
    </source>
</evidence>
<dbReference type="EMBL" id="CP101874">
    <property type="protein sequence ID" value="WMT10299.1"/>
    <property type="molecule type" value="Genomic_DNA"/>
</dbReference>
<protein>
    <submittedName>
        <fullName evidence="1">Polymer-forming cytoskeletal protein</fullName>
    </submittedName>
</protein>
<dbReference type="RefSeq" id="WP_049967216.1">
    <property type="nucleotide sequence ID" value="NZ_CP101874.1"/>
</dbReference>
<dbReference type="InterPro" id="IPR007607">
    <property type="entry name" value="BacA/B"/>
</dbReference>
<sequence>MLLGAGLIGTGLTSTDAFSNLNASRSTEIQTASDPNALLGIVDRSSSAQLNSSGSATIYGLDDNANAFYKDDISATVMEVTDATGDVDDNPGLTADIAAGSQEDYNVDMICDNDGGTTLNGQYEVTVELTVSSNPAVVATRTTDSQVSITCKDAYTVPDNGKEKGSIETGKDVTVGNNGQVKGDVESGGTVTLGQNAQIKEDVESGGNVTLGQGAQIKGDVESGGNVTLGQGAQIKGDVESGGILYIGCNAQVKGEKEAADVVFYSC</sequence>